<proteinExistence type="predicted"/>
<feature type="signal peptide" evidence="2">
    <location>
        <begin position="1"/>
        <end position="26"/>
    </location>
</feature>
<feature type="transmembrane region" description="Helical" evidence="1">
    <location>
        <begin position="633"/>
        <end position="658"/>
    </location>
</feature>
<evidence type="ECO:0000256" key="1">
    <source>
        <dbReference type="SAM" id="Phobius"/>
    </source>
</evidence>
<feature type="transmembrane region" description="Helical" evidence="1">
    <location>
        <begin position="341"/>
        <end position="360"/>
    </location>
</feature>
<sequence>MTLPMTIRVLRTLLALLFALAGLAAAQVAVQDHIVRSEGEGRTWSRTFERALGPLVGPVDTGERVWIAAGPQLYALSSQGAVLARLHLPGEAVALDGSGGELRVTVRYGAVNETFGVVNDTLDGRVVYPPLANVTSSLERAAREGLSFDPRRPLDSRGAAALLRERARRDPSNPFTLAYLSVAARNAGDAQSAQEAAESALQTRDPFFVLVRLARFFDSVGQSALADRALDLARQNAADLGYDPALPMNRAALLAYGNPLGYLDLLLDQQKTRRADAWIRHLRVLSPRFEGYRDVYARYADVLEAQGRDGEAFDWRRFSDELSSGTPYNLGPNALLAVRDVARLATLAVVASLLAMLLSFGARAWTQQGKDLAPLGGRYRSWARHPLSRLRRILLSYWGFGEKLVLVALLAALLVVLGAWTWSSRTYVRAGTDVLNFGTYGGAWFYDGLERLGLDVASREARFVRGLAAQLDDDTATAREQYGLAGKSGCNLNNVGVLLAGGGDPATARARYRDALALSPNLVAPAYNLGLEPGGFETNFQRAYRVGPRLCYPDARSVGAAVDGVLTGEIRTITNNPWAYLTRFPSGLAQPLQWAWVGLLLFACGLSFLWLLVPRVPGSKVARRPWRYRLLAFLFPGVAFLDVAWGLVLLLAWATSLVAGGATLGLARFPYLLDFSGAGVRTTLLLALAVTYGLNTLLLLLDEVAHVRRVRATSARA</sequence>
<reference evidence="3 4" key="1">
    <citation type="submission" date="2018-06" db="EMBL/GenBank/DDBJ databases">
        <title>Genomic Encyclopedia of Type Strains, Phase IV (KMG-IV): sequencing the most valuable type-strain genomes for metagenomic binning, comparative biology and taxonomic classification.</title>
        <authorList>
            <person name="Goeker M."/>
        </authorList>
    </citation>
    <scope>NUCLEOTIDE SEQUENCE [LARGE SCALE GENOMIC DNA]</scope>
    <source>
        <strain evidence="3 4">DSM 18048</strain>
    </source>
</reference>
<dbReference type="AlphaFoldDB" id="A0A318S2N8"/>
<comment type="caution">
    <text evidence="3">The sequence shown here is derived from an EMBL/GenBank/DDBJ whole genome shotgun (WGS) entry which is preliminary data.</text>
</comment>
<dbReference type="InterPro" id="IPR011990">
    <property type="entry name" value="TPR-like_helical_dom_sf"/>
</dbReference>
<dbReference type="Proteomes" id="UP000248326">
    <property type="component" value="Unassembled WGS sequence"/>
</dbReference>
<accession>A0A318S2N8</accession>
<feature type="chain" id="PRO_5016360223" description="Tetratricopeptide repeat protein" evidence="2">
    <location>
        <begin position="27"/>
        <end position="717"/>
    </location>
</feature>
<keyword evidence="1" id="KW-0472">Membrane</keyword>
<dbReference type="EMBL" id="QJSX01000015">
    <property type="protein sequence ID" value="PYE51094.1"/>
    <property type="molecule type" value="Genomic_DNA"/>
</dbReference>
<evidence type="ECO:0000313" key="4">
    <source>
        <dbReference type="Proteomes" id="UP000248326"/>
    </source>
</evidence>
<feature type="transmembrane region" description="Helical" evidence="1">
    <location>
        <begin position="394"/>
        <end position="422"/>
    </location>
</feature>
<name>A0A318S2N8_9DEIO</name>
<keyword evidence="2" id="KW-0732">Signal</keyword>
<evidence type="ECO:0008006" key="5">
    <source>
        <dbReference type="Google" id="ProtNLM"/>
    </source>
</evidence>
<gene>
    <name evidence="3" type="ORF">DES52_11526</name>
</gene>
<keyword evidence="1" id="KW-1133">Transmembrane helix</keyword>
<dbReference type="SUPFAM" id="SSF48452">
    <property type="entry name" value="TPR-like"/>
    <property type="match status" value="1"/>
</dbReference>
<protein>
    <recommendedName>
        <fullName evidence="5">Tetratricopeptide repeat protein</fullName>
    </recommendedName>
</protein>
<organism evidence="3 4">
    <name type="scientific">Deinococcus yavapaiensis KR-236</name>
    <dbReference type="NCBI Taxonomy" id="694435"/>
    <lineage>
        <taxon>Bacteria</taxon>
        <taxon>Thermotogati</taxon>
        <taxon>Deinococcota</taxon>
        <taxon>Deinococci</taxon>
        <taxon>Deinococcales</taxon>
        <taxon>Deinococcaceae</taxon>
        <taxon>Deinococcus</taxon>
    </lineage>
</organism>
<feature type="transmembrane region" description="Helical" evidence="1">
    <location>
        <begin position="594"/>
        <end position="613"/>
    </location>
</feature>
<keyword evidence="1" id="KW-0812">Transmembrane</keyword>
<evidence type="ECO:0000256" key="2">
    <source>
        <dbReference type="SAM" id="SignalP"/>
    </source>
</evidence>
<feature type="transmembrane region" description="Helical" evidence="1">
    <location>
        <begin position="678"/>
        <end position="701"/>
    </location>
</feature>
<dbReference type="Gene3D" id="1.25.40.10">
    <property type="entry name" value="Tetratricopeptide repeat domain"/>
    <property type="match status" value="1"/>
</dbReference>
<keyword evidence="4" id="KW-1185">Reference proteome</keyword>
<evidence type="ECO:0000313" key="3">
    <source>
        <dbReference type="EMBL" id="PYE51094.1"/>
    </source>
</evidence>